<keyword evidence="3" id="KW-1185">Reference proteome</keyword>
<evidence type="ECO:0000313" key="2">
    <source>
        <dbReference type="EMBL" id="KAF2242309.1"/>
    </source>
</evidence>
<dbReference type="AlphaFoldDB" id="A0A6A6HWL1"/>
<dbReference type="SMART" id="SM00256">
    <property type="entry name" value="FBOX"/>
    <property type="match status" value="1"/>
</dbReference>
<dbReference type="Pfam" id="PF00646">
    <property type="entry name" value="F-box"/>
    <property type="match status" value="1"/>
</dbReference>
<protein>
    <recommendedName>
        <fullName evidence="1">F-box domain-containing protein</fullName>
    </recommendedName>
</protein>
<name>A0A6A6HWL1_9PLEO</name>
<sequence>MHLMDILELAATGVSRITADTPGSTIGARHEFSHVTDRLSPIGACGGQGATGELPEELWLLVMEQVSSVEDLAVLRRVSRTCRDAVDALFIKNWVQRLPVGEQFAASLGAGLWILQRHANVFVDEGVSVVLRVAKNETVAWLTRGFEGRRPKCVRKDCEICNGDTCEEEFVSRKPYLVVQTAGATEWEDWFFTELEAEALSVVQQGLPRISQRGPFHDCAAPS</sequence>
<feature type="domain" description="F-box" evidence="1">
    <location>
        <begin position="54"/>
        <end position="97"/>
    </location>
</feature>
<proteinExistence type="predicted"/>
<dbReference type="InterPro" id="IPR001810">
    <property type="entry name" value="F-box_dom"/>
</dbReference>
<dbReference type="RefSeq" id="XP_033677313.1">
    <property type="nucleotide sequence ID" value="XM_033832327.1"/>
</dbReference>
<organism evidence="2 3">
    <name type="scientific">Trematosphaeria pertusa</name>
    <dbReference type="NCBI Taxonomy" id="390896"/>
    <lineage>
        <taxon>Eukaryota</taxon>
        <taxon>Fungi</taxon>
        <taxon>Dikarya</taxon>
        <taxon>Ascomycota</taxon>
        <taxon>Pezizomycotina</taxon>
        <taxon>Dothideomycetes</taxon>
        <taxon>Pleosporomycetidae</taxon>
        <taxon>Pleosporales</taxon>
        <taxon>Massarineae</taxon>
        <taxon>Trematosphaeriaceae</taxon>
        <taxon>Trematosphaeria</taxon>
    </lineage>
</organism>
<reference evidence="2" key="1">
    <citation type="journal article" date="2020" name="Stud. Mycol.">
        <title>101 Dothideomycetes genomes: a test case for predicting lifestyles and emergence of pathogens.</title>
        <authorList>
            <person name="Haridas S."/>
            <person name="Albert R."/>
            <person name="Binder M."/>
            <person name="Bloem J."/>
            <person name="Labutti K."/>
            <person name="Salamov A."/>
            <person name="Andreopoulos B."/>
            <person name="Baker S."/>
            <person name="Barry K."/>
            <person name="Bills G."/>
            <person name="Bluhm B."/>
            <person name="Cannon C."/>
            <person name="Castanera R."/>
            <person name="Culley D."/>
            <person name="Daum C."/>
            <person name="Ezra D."/>
            <person name="Gonzalez J."/>
            <person name="Henrissat B."/>
            <person name="Kuo A."/>
            <person name="Liang C."/>
            <person name="Lipzen A."/>
            <person name="Lutzoni F."/>
            <person name="Magnuson J."/>
            <person name="Mondo S."/>
            <person name="Nolan M."/>
            <person name="Ohm R."/>
            <person name="Pangilinan J."/>
            <person name="Park H.-J."/>
            <person name="Ramirez L."/>
            <person name="Alfaro M."/>
            <person name="Sun H."/>
            <person name="Tritt A."/>
            <person name="Yoshinaga Y."/>
            <person name="Zwiers L.-H."/>
            <person name="Turgeon B."/>
            <person name="Goodwin S."/>
            <person name="Spatafora J."/>
            <person name="Crous P."/>
            <person name="Grigoriev I."/>
        </authorList>
    </citation>
    <scope>NUCLEOTIDE SEQUENCE</scope>
    <source>
        <strain evidence="2">CBS 122368</strain>
    </source>
</reference>
<dbReference type="Proteomes" id="UP000800094">
    <property type="component" value="Unassembled WGS sequence"/>
</dbReference>
<gene>
    <name evidence="2" type="ORF">BU26DRAFT_555560</name>
</gene>
<accession>A0A6A6HWL1</accession>
<evidence type="ECO:0000259" key="1">
    <source>
        <dbReference type="SMART" id="SM00256"/>
    </source>
</evidence>
<dbReference type="EMBL" id="ML987208">
    <property type="protein sequence ID" value="KAF2242309.1"/>
    <property type="molecule type" value="Genomic_DNA"/>
</dbReference>
<dbReference type="GeneID" id="54585657"/>
<evidence type="ECO:0000313" key="3">
    <source>
        <dbReference type="Proteomes" id="UP000800094"/>
    </source>
</evidence>